<dbReference type="InterPro" id="IPR036397">
    <property type="entry name" value="RNaseH_sf"/>
</dbReference>
<dbReference type="InterPro" id="IPR012337">
    <property type="entry name" value="RNaseH-like_sf"/>
</dbReference>
<organism evidence="2 3">
    <name type="scientific">Hibiscus trionum</name>
    <name type="common">Flower of an hour</name>
    <dbReference type="NCBI Taxonomy" id="183268"/>
    <lineage>
        <taxon>Eukaryota</taxon>
        <taxon>Viridiplantae</taxon>
        <taxon>Streptophyta</taxon>
        <taxon>Embryophyta</taxon>
        <taxon>Tracheophyta</taxon>
        <taxon>Spermatophyta</taxon>
        <taxon>Magnoliopsida</taxon>
        <taxon>eudicotyledons</taxon>
        <taxon>Gunneridae</taxon>
        <taxon>Pentapetalae</taxon>
        <taxon>rosids</taxon>
        <taxon>malvids</taxon>
        <taxon>Malvales</taxon>
        <taxon>Malvaceae</taxon>
        <taxon>Malvoideae</taxon>
        <taxon>Hibiscus</taxon>
    </lineage>
</organism>
<dbReference type="OrthoDB" id="1002567at2759"/>
<feature type="domain" description="RNase H type-1" evidence="1">
    <location>
        <begin position="154"/>
        <end position="233"/>
    </location>
</feature>
<dbReference type="AlphaFoldDB" id="A0A9W7J596"/>
<dbReference type="InterPro" id="IPR053151">
    <property type="entry name" value="RNase_H-like"/>
</dbReference>
<evidence type="ECO:0000259" key="1">
    <source>
        <dbReference type="Pfam" id="PF13456"/>
    </source>
</evidence>
<dbReference type="Pfam" id="PF13456">
    <property type="entry name" value="RVT_3"/>
    <property type="match status" value="1"/>
</dbReference>
<dbReference type="InterPro" id="IPR002156">
    <property type="entry name" value="RNaseH_domain"/>
</dbReference>
<dbReference type="InterPro" id="IPR044730">
    <property type="entry name" value="RNase_H-like_dom_plant"/>
</dbReference>
<name>A0A9W7J596_HIBTR</name>
<sequence length="251" mass="28271">MTNTERVRQHIANDSSCMICGVAVEDISHVLRDCMAVRGVWLQLVKTDMVADFFGSSINDWILENLSDTQRFAPCQGDWDLLFGSVLWLAWKRRNAAVFGVASDSQEFLLQQAQRHCREMLLASVRQEQAVASPLVSRAAVKWWRPPSDWIKLNVDGARNTSKGFASCGGLGRDSNGHWRFSFSKKIGTCSVFEAELWAVYEGLSTTWTLGVTKVIVETDNREVYNSLLLREPSRIASSLRCHLAEILSRN</sequence>
<accession>A0A9W7J596</accession>
<dbReference type="PANTHER" id="PTHR47723:SF19">
    <property type="entry name" value="POLYNUCLEOTIDYL TRANSFERASE, RIBONUCLEASE H-LIKE SUPERFAMILY PROTEIN"/>
    <property type="match status" value="1"/>
</dbReference>
<dbReference type="SUPFAM" id="SSF53098">
    <property type="entry name" value="Ribonuclease H-like"/>
    <property type="match status" value="1"/>
</dbReference>
<dbReference type="GO" id="GO:0004523">
    <property type="term" value="F:RNA-DNA hybrid ribonuclease activity"/>
    <property type="evidence" value="ECO:0007669"/>
    <property type="project" value="InterPro"/>
</dbReference>
<dbReference type="EMBL" id="BSYR01000051">
    <property type="protein sequence ID" value="GMJ08330.1"/>
    <property type="molecule type" value="Genomic_DNA"/>
</dbReference>
<evidence type="ECO:0000313" key="3">
    <source>
        <dbReference type="Proteomes" id="UP001165190"/>
    </source>
</evidence>
<keyword evidence="3" id="KW-1185">Reference proteome</keyword>
<proteinExistence type="predicted"/>
<reference evidence="2" key="1">
    <citation type="submission" date="2023-05" db="EMBL/GenBank/DDBJ databases">
        <title>Genome and transcriptome analyses reveal genes involved in the formation of fine ridges on petal epidermal cells in Hibiscus trionum.</title>
        <authorList>
            <person name="Koshimizu S."/>
            <person name="Masuda S."/>
            <person name="Ishii T."/>
            <person name="Shirasu K."/>
            <person name="Hoshino A."/>
            <person name="Arita M."/>
        </authorList>
    </citation>
    <scope>NUCLEOTIDE SEQUENCE</scope>
    <source>
        <strain evidence="2">Hamamatsu line</strain>
    </source>
</reference>
<dbReference type="Proteomes" id="UP001165190">
    <property type="component" value="Unassembled WGS sequence"/>
</dbReference>
<dbReference type="PANTHER" id="PTHR47723">
    <property type="entry name" value="OS05G0353850 PROTEIN"/>
    <property type="match status" value="1"/>
</dbReference>
<dbReference type="GO" id="GO:0003676">
    <property type="term" value="F:nucleic acid binding"/>
    <property type="evidence" value="ECO:0007669"/>
    <property type="project" value="InterPro"/>
</dbReference>
<gene>
    <name evidence="2" type="ORF">HRI_004502200</name>
</gene>
<protein>
    <recommendedName>
        <fullName evidence="1">RNase H type-1 domain-containing protein</fullName>
    </recommendedName>
</protein>
<dbReference type="CDD" id="cd06222">
    <property type="entry name" value="RNase_H_like"/>
    <property type="match status" value="1"/>
</dbReference>
<evidence type="ECO:0000313" key="2">
    <source>
        <dbReference type="EMBL" id="GMJ08330.1"/>
    </source>
</evidence>
<dbReference type="Gene3D" id="3.30.420.10">
    <property type="entry name" value="Ribonuclease H-like superfamily/Ribonuclease H"/>
    <property type="match status" value="1"/>
</dbReference>
<comment type="caution">
    <text evidence="2">The sequence shown here is derived from an EMBL/GenBank/DDBJ whole genome shotgun (WGS) entry which is preliminary data.</text>
</comment>